<dbReference type="AlphaFoldDB" id="A0A4Q4ZDV2"/>
<name>A0A4Q4ZDV2_9ACTN</name>
<dbReference type="Proteomes" id="UP000295198">
    <property type="component" value="Unassembled WGS sequence"/>
</dbReference>
<gene>
    <name evidence="10" type="ORF">EKO23_12795</name>
</gene>
<organism evidence="10 11">
    <name type="scientific">Nocardioides guangzhouensis</name>
    <dbReference type="NCBI Taxonomy" id="2497878"/>
    <lineage>
        <taxon>Bacteria</taxon>
        <taxon>Bacillati</taxon>
        <taxon>Actinomycetota</taxon>
        <taxon>Actinomycetes</taxon>
        <taxon>Propionibacteriales</taxon>
        <taxon>Nocardioidaceae</taxon>
        <taxon>Nocardioides</taxon>
    </lineage>
</organism>
<dbReference type="Gene3D" id="3.30.200.20">
    <property type="entry name" value="Phosphorylase Kinase, domain 1"/>
    <property type="match status" value="1"/>
</dbReference>
<evidence type="ECO:0000256" key="3">
    <source>
        <dbReference type="ARBA" id="ARBA00022679"/>
    </source>
</evidence>
<evidence type="ECO:0000313" key="10">
    <source>
        <dbReference type="EMBL" id="RYP85354.1"/>
    </source>
</evidence>
<comment type="caution">
    <text evidence="10">The sequence shown here is derived from an EMBL/GenBank/DDBJ whole genome shotgun (WGS) entry which is preliminary data.</text>
</comment>
<keyword evidence="3" id="KW-0808">Transferase</keyword>
<evidence type="ECO:0000313" key="11">
    <source>
        <dbReference type="Proteomes" id="UP000295198"/>
    </source>
</evidence>
<dbReference type="GO" id="GO:0004674">
    <property type="term" value="F:protein serine/threonine kinase activity"/>
    <property type="evidence" value="ECO:0007669"/>
    <property type="project" value="UniProtKB-KW"/>
</dbReference>
<dbReference type="EC" id="2.7.11.1" evidence="1"/>
<dbReference type="InterPro" id="IPR011009">
    <property type="entry name" value="Kinase-like_dom_sf"/>
</dbReference>
<dbReference type="SMART" id="SM00220">
    <property type="entry name" value="S_TKc"/>
    <property type="match status" value="1"/>
</dbReference>
<proteinExistence type="predicted"/>
<dbReference type="Pfam" id="PF00069">
    <property type="entry name" value="Pkinase"/>
    <property type="match status" value="1"/>
</dbReference>
<dbReference type="PROSITE" id="PS00107">
    <property type="entry name" value="PROTEIN_KINASE_ATP"/>
    <property type="match status" value="1"/>
</dbReference>
<feature type="domain" description="Protein kinase" evidence="9">
    <location>
        <begin position="14"/>
        <end position="271"/>
    </location>
</feature>
<dbReference type="EMBL" id="SDKM01000017">
    <property type="protein sequence ID" value="RYP85354.1"/>
    <property type="molecule type" value="Genomic_DNA"/>
</dbReference>
<keyword evidence="5 10" id="KW-0418">Kinase</keyword>
<dbReference type="PROSITE" id="PS00108">
    <property type="entry name" value="PROTEIN_KINASE_ST"/>
    <property type="match status" value="1"/>
</dbReference>
<dbReference type="GO" id="GO:0005524">
    <property type="term" value="F:ATP binding"/>
    <property type="evidence" value="ECO:0007669"/>
    <property type="project" value="UniProtKB-UniRule"/>
</dbReference>
<feature type="region of interest" description="Disordered" evidence="8">
    <location>
        <begin position="325"/>
        <end position="344"/>
    </location>
</feature>
<accession>A0A4Q4ZDV2</accession>
<evidence type="ECO:0000259" key="9">
    <source>
        <dbReference type="PROSITE" id="PS50011"/>
    </source>
</evidence>
<evidence type="ECO:0000256" key="2">
    <source>
        <dbReference type="ARBA" id="ARBA00022527"/>
    </source>
</evidence>
<evidence type="ECO:0000256" key="1">
    <source>
        <dbReference type="ARBA" id="ARBA00012513"/>
    </source>
</evidence>
<reference evidence="10 11" key="1">
    <citation type="submission" date="2019-01" db="EMBL/GenBank/DDBJ databases">
        <title>Nocardioides guangzhouensis sp. nov., an actinobacterium isolated from soil.</title>
        <authorList>
            <person name="Fu Y."/>
            <person name="Cai Y."/>
            <person name="Lin Z."/>
            <person name="Chen P."/>
        </authorList>
    </citation>
    <scope>NUCLEOTIDE SEQUENCE [LARGE SCALE GENOMIC DNA]</scope>
    <source>
        <strain evidence="10 11">130</strain>
    </source>
</reference>
<evidence type="ECO:0000256" key="6">
    <source>
        <dbReference type="ARBA" id="ARBA00022840"/>
    </source>
</evidence>
<evidence type="ECO:0000256" key="5">
    <source>
        <dbReference type="ARBA" id="ARBA00022777"/>
    </source>
</evidence>
<protein>
    <recommendedName>
        <fullName evidence="1">non-specific serine/threonine protein kinase</fullName>
        <ecNumber evidence="1">2.7.11.1</ecNumber>
    </recommendedName>
</protein>
<keyword evidence="11" id="KW-1185">Reference proteome</keyword>
<keyword evidence="4 7" id="KW-0547">Nucleotide-binding</keyword>
<evidence type="ECO:0000256" key="4">
    <source>
        <dbReference type="ARBA" id="ARBA00022741"/>
    </source>
</evidence>
<dbReference type="InterPro" id="IPR000719">
    <property type="entry name" value="Prot_kinase_dom"/>
</dbReference>
<dbReference type="SUPFAM" id="SSF56112">
    <property type="entry name" value="Protein kinase-like (PK-like)"/>
    <property type="match status" value="1"/>
</dbReference>
<sequence>MIRLPIEGEHFGRYRLLRLLGRGGMGVVYQARDTTLEREVALKLVVPHLAGDEGFRARFQHEAAVLARLDSPRIVRIYDHGEHDGMLYLVTQLVRGGDLLRLIQREGSLPPALATNVMAQAVEGLCDAHAVGVVHRDIKPANVLLRERGRELEAFLCDFGIATTPGADLSCTGTVAGSLPYMAPERHQGEDAGEQGDVYAAGCLFWHALTGTAPYAGSDVEVAMAHLQAAIPQLPGKDAYSSAVNAILRRAMAKDRARRYPTARSLHRDLLAAAALAPDAITLPGATAIRQQVVLGTRRRRWLPATVVAAASLAVLGTAVVAGGAMGGSDRRESADAAGGMPGTTAAAVDAAPVIERPVLVPRSSPVDPPTWRFDAVAPRSERRDSGDGPVLEVPGTDPDPGPSRAPERDRSTRSPQPGPTETRTTTAPPAYSYRCWDGTKTYRYADCTAPTGRSGAAWVFSSFDGLGCSAYDVQASADRESWICGYGNDNYITFTRWRDPQSAKAYYREWFSASYLTQRAWYRSGVRHGVHLYGRHGRSGNRRWRDVHIYEKQPWTVAVNATSMDARDRGVAKVRGYRLPSRLKGVPLS</sequence>
<evidence type="ECO:0000256" key="8">
    <source>
        <dbReference type="SAM" id="MobiDB-lite"/>
    </source>
</evidence>
<keyword evidence="2 10" id="KW-0723">Serine/threonine-protein kinase</keyword>
<dbReference type="PANTHER" id="PTHR43289">
    <property type="entry name" value="MITOGEN-ACTIVATED PROTEIN KINASE KINASE KINASE 20-RELATED"/>
    <property type="match status" value="1"/>
</dbReference>
<dbReference type="RefSeq" id="WP_134717857.1">
    <property type="nucleotide sequence ID" value="NZ_SDKM01000017.1"/>
</dbReference>
<dbReference type="InterPro" id="IPR008271">
    <property type="entry name" value="Ser/Thr_kinase_AS"/>
</dbReference>
<dbReference type="InterPro" id="IPR017441">
    <property type="entry name" value="Protein_kinase_ATP_BS"/>
</dbReference>
<feature type="compositionally biased region" description="Low complexity" evidence="8">
    <location>
        <begin position="420"/>
        <end position="430"/>
    </location>
</feature>
<dbReference type="PROSITE" id="PS50011">
    <property type="entry name" value="PROTEIN_KINASE_DOM"/>
    <property type="match status" value="1"/>
</dbReference>
<dbReference type="CDD" id="cd14014">
    <property type="entry name" value="STKc_PknB_like"/>
    <property type="match status" value="1"/>
</dbReference>
<feature type="region of interest" description="Disordered" evidence="8">
    <location>
        <begin position="360"/>
        <end position="431"/>
    </location>
</feature>
<feature type="binding site" evidence="7">
    <location>
        <position position="43"/>
    </location>
    <ligand>
        <name>ATP</name>
        <dbReference type="ChEBI" id="CHEBI:30616"/>
    </ligand>
</feature>
<dbReference type="OrthoDB" id="9762169at2"/>
<dbReference type="PANTHER" id="PTHR43289:SF6">
    <property type="entry name" value="SERINE_THREONINE-PROTEIN KINASE NEKL-3"/>
    <property type="match status" value="1"/>
</dbReference>
<keyword evidence="6 7" id="KW-0067">ATP-binding</keyword>
<dbReference type="Gene3D" id="1.10.510.10">
    <property type="entry name" value="Transferase(Phosphotransferase) domain 1"/>
    <property type="match status" value="1"/>
</dbReference>
<evidence type="ECO:0000256" key="7">
    <source>
        <dbReference type="PROSITE-ProRule" id="PRU10141"/>
    </source>
</evidence>